<accession>S7RYI7</accession>
<feature type="chain" id="PRO_5004556631" evidence="1">
    <location>
        <begin position="19"/>
        <end position="355"/>
    </location>
</feature>
<dbReference type="InterPro" id="IPR000627">
    <property type="entry name" value="Intradiol_dOase_C"/>
</dbReference>
<dbReference type="GO" id="GO:0008199">
    <property type="term" value="F:ferric iron binding"/>
    <property type="evidence" value="ECO:0007669"/>
    <property type="project" value="InterPro"/>
</dbReference>
<evidence type="ECO:0000313" key="4">
    <source>
        <dbReference type="Proteomes" id="UP000030669"/>
    </source>
</evidence>
<dbReference type="OrthoDB" id="121380at2759"/>
<protein>
    <submittedName>
        <fullName evidence="3">Aromatic compound dioxygenase</fullName>
    </submittedName>
</protein>
<feature type="signal peptide" evidence="1">
    <location>
        <begin position="1"/>
        <end position="18"/>
    </location>
</feature>
<dbReference type="HOGENOM" id="CLU_027719_1_0_1"/>
<dbReference type="EMBL" id="KB469298">
    <property type="protein sequence ID" value="EPQ58469.1"/>
    <property type="molecule type" value="Genomic_DNA"/>
</dbReference>
<dbReference type="AlphaFoldDB" id="S7RYI7"/>
<dbReference type="GO" id="GO:0016702">
    <property type="term" value="F:oxidoreductase activity, acting on single donors with incorporation of molecular oxygen, incorporation of two atoms of oxygen"/>
    <property type="evidence" value="ECO:0007669"/>
    <property type="project" value="InterPro"/>
</dbReference>
<keyword evidence="1" id="KW-0732">Signal</keyword>
<dbReference type="InterPro" id="IPR015889">
    <property type="entry name" value="Intradiol_dOase_core"/>
</dbReference>
<dbReference type="PANTHER" id="PTHR34315">
    <property type="match status" value="1"/>
</dbReference>
<dbReference type="OMA" id="GWYKGRT"/>
<keyword evidence="3" id="KW-0223">Dioxygenase</keyword>
<sequence length="355" mass="38595">MQLLFLIQWVVLASVVAAHPGGHGHMSKRELQARQEAAQLRALQARKCASAIAQFTAQRKARRALNKKREIISSTTLSAASAHYTNIQNDTCVTAPEVTEGPYYINNEFIRTNVTEGQAGIPFVMDIGVLDINTCEPLSNAFVEIWGANATGVYSGYSATLPGAPEPGATTTSSGWAAPTGYFPAPYERNETFLRGGYTTSDTGVVELVSIYPGFYATRAPHVHTMVHTNWEMSDNGTLVSHGGNVVHIGQFFMDDSWNDQVYALAPYNTNKNTRTFNSEDSILDQENADGNNAFFNLELLGEDISEGVLGYITMGVNSSASYEILNTNYYNTSDAATTTTISTSDLHSDVVTEL</sequence>
<reference evidence="3 4" key="1">
    <citation type="journal article" date="2012" name="Science">
        <title>The Paleozoic origin of enzymatic lignin decomposition reconstructed from 31 fungal genomes.</title>
        <authorList>
            <person name="Floudas D."/>
            <person name="Binder M."/>
            <person name="Riley R."/>
            <person name="Barry K."/>
            <person name="Blanchette R.A."/>
            <person name="Henrissat B."/>
            <person name="Martinez A.T."/>
            <person name="Otillar R."/>
            <person name="Spatafora J.W."/>
            <person name="Yadav J.S."/>
            <person name="Aerts A."/>
            <person name="Benoit I."/>
            <person name="Boyd A."/>
            <person name="Carlson A."/>
            <person name="Copeland A."/>
            <person name="Coutinho P.M."/>
            <person name="de Vries R.P."/>
            <person name="Ferreira P."/>
            <person name="Findley K."/>
            <person name="Foster B."/>
            <person name="Gaskell J."/>
            <person name="Glotzer D."/>
            <person name="Gorecki P."/>
            <person name="Heitman J."/>
            <person name="Hesse C."/>
            <person name="Hori C."/>
            <person name="Igarashi K."/>
            <person name="Jurgens J.A."/>
            <person name="Kallen N."/>
            <person name="Kersten P."/>
            <person name="Kohler A."/>
            <person name="Kuees U."/>
            <person name="Kumar T.K.A."/>
            <person name="Kuo A."/>
            <person name="LaButti K."/>
            <person name="Larrondo L.F."/>
            <person name="Lindquist E."/>
            <person name="Ling A."/>
            <person name="Lombard V."/>
            <person name="Lucas S."/>
            <person name="Lundell T."/>
            <person name="Martin R."/>
            <person name="McLaughlin D.J."/>
            <person name="Morgenstern I."/>
            <person name="Morin E."/>
            <person name="Murat C."/>
            <person name="Nagy L.G."/>
            <person name="Nolan M."/>
            <person name="Ohm R.A."/>
            <person name="Patyshakuliyeva A."/>
            <person name="Rokas A."/>
            <person name="Ruiz-Duenas F.J."/>
            <person name="Sabat G."/>
            <person name="Salamov A."/>
            <person name="Samejima M."/>
            <person name="Schmutz J."/>
            <person name="Slot J.C."/>
            <person name="St John F."/>
            <person name="Stenlid J."/>
            <person name="Sun H."/>
            <person name="Sun S."/>
            <person name="Syed K."/>
            <person name="Tsang A."/>
            <person name="Wiebenga A."/>
            <person name="Young D."/>
            <person name="Pisabarro A."/>
            <person name="Eastwood D.C."/>
            <person name="Martin F."/>
            <person name="Cullen D."/>
            <person name="Grigoriev I.V."/>
            <person name="Hibbett D.S."/>
        </authorList>
    </citation>
    <scope>NUCLEOTIDE SEQUENCE [LARGE SCALE GENOMIC DNA]</scope>
    <source>
        <strain evidence="3 4">ATCC 11539</strain>
    </source>
</reference>
<feature type="domain" description="Intradiol ring-cleavage dioxygenases" evidence="2">
    <location>
        <begin position="100"/>
        <end position="228"/>
    </location>
</feature>
<proteinExistence type="predicted"/>
<keyword evidence="4" id="KW-1185">Reference proteome</keyword>
<evidence type="ECO:0000256" key="1">
    <source>
        <dbReference type="SAM" id="SignalP"/>
    </source>
</evidence>
<gene>
    <name evidence="3" type="ORF">GLOTRDRAFT_104371</name>
</gene>
<keyword evidence="3" id="KW-0560">Oxidoreductase</keyword>
<dbReference type="KEGG" id="gtr:GLOTRDRAFT_104371"/>
<evidence type="ECO:0000259" key="2">
    <source>
        <dbReference type="Pfam" id="PF00775"/>
    </source>
</evidence>
<dbReference type="SUPFAM" id="SSF49482">
    <property type="entry name" value="Aromatic compound dioxygenase"/>
    <property type="match status" value="1"/>
</dbReference>
<evidence type="ECO:0000313" key="3">
    <source>
        <dbReference type="EMBL" id="EPQ58469.1"/>
    </source>
</evidence>
<dbReference type="Pfam" id="PF00775">
    <property type="entry name" value="Dioxygenase_C"/>
    <property type="match status" value="1"/>
</dbReference>
<dbReference type="CDD" id="cd03457">
    <property type="entry name" value="intradiol_dioxygenase_like"/>
    <property type="match status" value="1"/>
</dbReference>
<name>S7RYI7_GLOTA</name>
<dbReference type="Gene3D" id="2.60.130.10">
    <property type="entry name" value="Aromatic compound dioxygenase"/>
    <property type="match status" value="1"/>
</dbReference>
<dbReference type="eggNOG" id="ENOG502QWMN">
    <property type="taxonomic scope" value="Eukaryota"/>
</dbReference>
<dbReference type="RefSeq" id="XP_007863637.1">
    <property type="nucleotide sequence ID" value="XM_007865446.1"/>
</dbReference>
<dbReference type="Proteomes" id="UP000030669">
    <property type="component" value="Unassembled WGS sequence"/>
</dbReference>
<dbReference type="PANTHER" id="PTHR34315:SF1">
    <property type="entry name" value="INTRADIOL RING-CLEAVAGE DIOXYGENASES DOMAIN-CONTAINING PROTEIN-RELATED"/>
    <property type="match status" value="1"/>
</dbReference>
<organism evidence="3 4">
    <name type="scientific">Gloeophyllum trabeum (strain ATCC 11539 / FP-39264 / Madison 617)</name>
    <name type="common">Brown rot fungus</name>
    <dbReference type="NCBI Taxonomy" id="670483"/>
    <lineage>
        <taxon>Eukaryota</taxon>
        <taxon>Fungi</taxon>
        <taxon>Dikarya</taxon>
        <taxon>Basidiomycota</taxon>
        <taxon>Agaricomycotina</taxon>
        <taxon>Agaricomycetes</taxon>
        <taxon>Gloeophyllales</taxon>
        <taxon>Gloeophyllaceae</taxon>
        <taxon>Gloeophyllum</taxon>
    </lineage>
</organism>
<dbReference type="GeneID" id="19298640"/>